<gene>
    <name evidence="1" type="ORF">TSOC_006433</name>
</gene>
<dbReference type="Proteomes" id="UP000236333">
    <property type="component" value="Unassembled WGS sequence"/>
</dbReference>
<evidence type="ECO:0000313" key="1">
    <source>
        <dbReference type="EMBL" id="PNH07132.1"/>
    </source>
</evidence>
<evidence type="ECO:0000313" key="2">
    <source>
        <dbReference type="Proteomes" id="UP000236333"/>
    </source>
</evidence>
<reference evidence="1 2" key="1">
    <citation type="journal article" date="2017" name="Mol. Biol. Evol.">
        <title>The 4-celled Tetrabaena socialis nuclear genome reveals the essential components for genetic control of cell number at the origin of multicellularity in the volvocine lineage.</title>
        <authorList>
            <person name="Featherston J."/>
            <person name="Arakaki Y."/>
            <person name="Hanschen E.R."/>
            <person name="Ferris P.J."/>
            <person name="Michod R.E."/>
            <person name="Olson B.J.S.C."/>
            <person name="Nozaki H."/>
            <person name="Durand P.M."/>
        </authorList>
    </citation>
    <scope>NUCLEOTIDE SEQUENCE [LARGE SCALE GENOMIC DNA]</scope>
    <source>
        <strain evidence="1 2">NIES-571</strain>
    </source>
</reference>
<sequence length="285" mass="29213">MALSEAMRLPAAAARLTGVPGSVPIDATEAEQVVAMLAIVTAAFVEDDANDGSIVDALLADDRLRLALLRLVAFAVRGWHGQSGHFGRVAGFAVAACSSMLDVEPRAAWRGRALLDFGRKLLRMHTLQCCSRRFSEAAAAVQATAAGGGGEGPGGAGGGAGAAAVPAAGDAAAAHVPTAGQQVQPTIALGAYSGSCRLIATMLKLATWDAGAAVPAFTARQSQRFTEQQQLYARELADALRGSCVLEYCARWALHVQLAAAAGTTALLRPPCARCCRGPACGTWC</sequence>
<organism evidence="1 2">
    <name type="scientific">Tetrabaena socialis</name>
    <dbReference type="NCBI Taxonomy" id="47790"/>
    <lineage>
        <taxon>Eukaryota</taxon>
        <taxon>Viridiplantae</taxon>
        <taxon>Chlorophyta</taxon>
        <taxon>core chlorophytes</taxon>
        <taxon>Chlorophyceae</taxon>
        <taxon>CS clade</taxon>
        <taxon>Chlamydomonadales</taxon>
        <taxon>Tetrabaenaceae</taxon>
        <taxon>Tetrabaena</taxon>
    </lineage>
</organism>
<proteinExistence type="predicted"/>
<dbReference type="EMBL" id="PGGS01000195">
    <property type="protein sequence ID" value="PNH07132.1"/>
    <property type="molecule type" value="Genomic_DNA"/>
</dbReference>
<dbReference type="AlphaFoldDB" id="A0A2J8A3N4"/>
<name>A0A2J8A3N4_9CHLO</name>
<keyword evidence="2" id="KW-1185">Reference proteome</keyword>
<accession>A0A2J8A3N4</accession>
<comment type="caution">
    <text evidence="1">The sequence shown here is derived from an EMBL/GenBank/DDBJ whole genome shotgun (WGS) entry which is preliminary data.</text>
</comment>
<protein>
    <submittedName>
        <fullName evidence="1">Uncharacterized protein</fullName>
    </submittedName>
</protein>